<keyword evidence="4 5" id="KW-0472">Membrane</keyword>
<feature type="transmembrane region" description="Helical" evidence="5">
    <location>
        <begin position="200"/>
        <end position="220"/>
    </location>
</feature>
<feature type="transmembrane region" description="Helical" evidence="5">
    <location>
        <begin position="91"/>
        <end position="112"/>
    </location>
</feature>
<evidence type="ECO:0000256" key="5">
    <source>
        <dbReference type="SAM" id="Phobius"/>
    </source>
</evidence>
<dbReference type="PANTHER" id="PTHR32322">
    <property type="entry name" value="INNER MEMBRANE TRANSPORTER"/>
    <property type="match status" value="1"/>
</dbReference>
<evidence type="ECO:0000259" key="6">
    <source>
        <dbReference type="Pfam" id="PF00892"/>
    </source>
</evidence>
<dbReference type="Pfam" id="PF00892">
    <property type="entry name" value="EamA"/>
    <property type="match status" value="2"/>
</dbReference>
<dbReference type="GO" id="GO:0016020">
    <property type="term" value="C:membrane"/>
    <property type="evidence" value="ECO:0007669"/>
    <property type="project" value="UniProtKB-SubCell"/>
</dbReference>
<dbReference type="InterPro" id="IPR000620">
    <property type="entry name" value="EamA_dom"/>
</dbReference>
<feature type="transmembrane region" description="Helical" evidence="5">
    <location>
        <begin position="144"/>
        <end position="164"/>
    </location>
</feature>
<organism evidence="7 8">
    <name type="scientific">Phreatobacter oligotrophus</name>
    <dbReference type="NCBI Taxonomy" id="1122261"/>
    <lineage>
        <taxon>Bacteria</taxon>
        <taxon>Pseudomonadati</taxon>
        <taxon>Pseudomonadota</taxon>
        <taxon>Alphaproteobacteria</taxon>
        <taxon>Hyphomicrobiales</taxon>
        <taxon>Phreatobacteraceae</taxon>
        <taxon>Phreatobacter</taxon>
    </lineage>
</organism>
<accession>A0A2T4ZI26</accession>
<proteinExistence type="predicted"/>
<evidence type="ECO:0000313" key="8">
    <source>
        <dbReference type="Proteomes" id="UP000241808"/>
    </source>
</evidence>
<reference evidence="7 8" key="1">
    <citation type="submission" date="2018-04" db="EMBL/GenBank/DDBJ databases">
        <title>Genomic Encyclopedia of Archaeal and Bacterial Type Strains, Phase II (KMG-II): from individual species to whole genera.</title>
        <authorList>
            <person name="Goeker M."/>
        </authorList>
    </citation>
    <scope>NUCLEOTIDE SEQUENCE [LARGE SCALE GENOMIC DNA]</scope>
    <source>
        <strain evidence="7 8">DSM 25521</strain>
    </source>
</reference>
<feature type="transmembrane region" description="Helical" evidence="5">
    <location>
        <begin position="232"/>
        <end position="254"/>
    </location>
</feature>
<evidence type="ECO:0000256" key="2">
    <source>
        <dbReference type="ARBA" id="ARBA00022692"/>
    </source>
</evidence>
<feature type="domain" description="EamA" evidence="6">
    <location>
        <begin position="173"/>
        <end position="307"/>
    </location>
</feature>
<feature type="transmembrane region" description="Helical" evidence="5">
    <location>
        <begin position="62"/>
        <end position="79"/>
    </location>
</feature>
<feature type="transmembrane region" description="Helical" evidence="5">
    <location>
        <begin position="266"/>
        <end position="285"/>
    </location>
</feature>
<keyword evidence="3 5" id="KW-1133">Transmembrane helix</keyword>
<dbReference type="EMBL" id="PZZL01000001">
    <property type="protein sequence ID" value="PTM61624.1"/>
    <property type="molecule type" value="Genomic_DNA"/>
</dbReference>
<feature type="domain" description="EamA" evidence="6">
    <location>
        <begin position="27"/>
        <end position="159"/>
    </location>
</feature>
<feature type="transmembrane region" description="Helical" evidence="5">
    <location>
        <begin position="118"/>
        <end position="137"/>
    </location>
</feature>
<dbReference type="Proteomes" id="UP000241808">
    <property type="component" value="Unassembled WGS sequence"/>
</dbReference>
<gene>
    <name evidence="7" type="ORF">C8P69_101294</name>
</gene>
<dbReference type="SUPFAM" id="SSF103481">
    <property type="entry name" value="Multidrug resistance efflux transporter EmrE"/>
    <property type="match status" value="2"/>
</dbReference>
<dbReference type="AlphaFoldDB" id="A0A2T4ZI26"/>
<evidence type="ECO:0000256" key="4">
    <source>
        <dbReference type="ARBA" id="ARBA00023136"/>
    </source>
</evidence>
<evidence type="ECO:0000256" key="1">
    <source>
        <dbReference type="ARBA" id="ARBA00004141"/>
    </source>
</evidence>
<comment type="caution">
    <text evidence="7">The sequence shown here is derived from an EMBL/GenBank/DDBJ whole genome shotgun (WGS) entry which is preliminary data.</text>
</comment>
<dbReference type="OrthoDB" id="7743310at2"/>
<keyword evidence="2 5" id="KW-0812">Transmembrane</keyword>
<name>A0A2T4ZI26_9HYPH</name>
<feature type="transmembrane region" description="Helical" evidence="5">
    <location>
        <begin position="291"/>
        <end position="313"/>
    </location>
</feature>
<evidence type="ECO:0000313" key="7">
    <source>
        <dbReference type="EMBL" id="PTM61624.1"/>
    </source>
</evidence>
<dbReference type="PANTHER" id="PTHR32322:SF9">
    <property type="entry name" value="AMINO-ACID METABOLITE EFFLUX PUMP-RELATED"/>
    <property type="match status" value="1"/>
</dbReference>
<dbReference type="InterPro" id="IPR037185">
    <property type="entry name" value="EmrE-like"/>
</dbReference>
<evidence type="ECO:0000256" key="3">
    <source>
        <dbReference type="ARBA" id="ARBA00022989"/>
    </source>
</evidence>
<comment type="subcellular location">
    <subcellularLocation>
        <location evidence="1">Membrane</location>
        <topology evidence="1">Multi-pass membrane protein</topology>
    </subcellularLocation>
</comment>
<dbReference type="RefSeq" id="WP_108174083.1">
    <property type="nucleotide sequence ID" value="NZ_PZZL01000001.1"/>
</dbReference>
<feature type="transmembrane region" description="Helical" evidence="5">
    <location>
        <begin position="176"/>
        <end position="193"/>
    </location>
</feature>
<keyword evidence="8" id="KW-1185">Reference proteome</keyword>
<sequence length="316" mass="31802">MSHLPSALPGTTTMAKTALPALSPEARGMMLGAAAATIWGLYLALARQGISTGLTPVDIAAFRYVTAGLVMLPWLVVAWPEVRAIGLWRSLALAALAGPPFILLGVGGYQFAPLAHGAVVQPATVTVLGMILATLVLGEALTRARILGTTIIVAGIAVIAGPGLLTGGGLTPLGDAMFAGAGVLWAGFTLLSRRWKVPPVAGTAIVSVISGAVMLPWALASHGVAHYASLPLGTLAVQVVVQGVLTGVVSVIAFTRAVGLIGASRAAIFPALVPAAAILIGIPVAGEWPTVLQWSGLALVSTGLLVAVGVIALRGR</sequence>
<dbReference type="InterPro" id="IPR050638">
    <property type="entry name" value="AA-Vitamin_Transporters"/>
</dbReference>
<protein>
    <submittedName>
        <fullName evidence="7">EamA domain-containing membrane protein RarD</fullName>
    </submittedName>
</protein>